<protein>
    <submittedName>
        <fullName evidence="2">DNA-binding protein</fullName>
    </submittedName>
</protein>
<evidence type="ECO:0000313" key="3">
    <source>
        <dbReference type="Proteomes" id="UP000297951"/>
    </source>
</evidence>
<dbReference type="STRING" id="85336.A7979_02350"/>
<dbReference type="GO" id="GO:0003677">
    <property type="term" value="F:DNA binding"/>
    <property type="evidence" value="ECO:0007669"/>
    <property type="project" value="UniProtKB-KW"/>
</dbReference>
<keyword evidence="2" id="KW-0238">DNA-binding</keyword>
<dbReference type="InterPro" id="IPR010093">
    <property type="entry name" value="SinI_DNA-bd"/>
</dbReference>
<dbReference type="InterPro" id="IPR041657">
    <property type="entry name" value="HTH_17"/>
</dbReference>
<dbReference type="NCBIfam" id="TIGR01764">
    <property type="entry name" value="excise"/>
    <property type="match status" value="1"/>
</dbReference>
<feature type="domain" description="Helix-turn-helix" evidence="1">
    <location>
        <begin position="6"/>
        <end position="57"/>
    </location>
</feature>
<comment type="caution">
    <text evidence="2">The sequence shown here is derived from an EMBL/GenBank/DDBJ whole genome shotgun (WGS) entry which is preliminary data.</text>
</comment>
<dbReference type="EMBL" id="SPQC01000005">
    <property type="protein sequence ID" value="TFU23706.1"/>
    <property type="molecule type" value="Genomic_DNA"/>
</dbReference>
<proteinExistence type="predicted"/>
<dbReference type="AlphaFoldDB" id="A0A4Y9F8B0"/>
<dbReference type="OrthoDB" id="5524782at2"/>
<dbReference type="RefSeq" id="WP_135011335.1">
    <property type="nucleotide sequence ID" value="NZ_CAKMSF010000006.1"/>
</dbReference>
<dbReference type="Proteomes" id="UP000297951">
    <property type="component" value="Unassembled WGS sequence"/>
</dbReference>
<dbReference type="Pfam" id="PF12728">
    <property type="entry name" value="HTH_17"/>
    <property type="match status" value="1"/>
</dbReference>
<reference evidence="2 3" key="1">
    <citation type="submission" date="2019-03" db="EMBL/GenBank/DDBJ databases">
        <title>Diversity of the mouse oral microbiome.</title>
        <authorList>
            <person name="Joseph S."/>
            <person name="Aduse-Opoku J."/>
            <person name="Curtis M."/>
            <person name="Wade W."/>
            <person name="Hashim A."/>
        </authorList>
    </citation>
    <scope>NUCLEOTIDE SEQUENCE [LARGE SCALE GENOMIC DNA]</scope>
    <source>
        <strain evidence="3">irhom_31</strain>
    </source>
</reference>
<evidence type="ECO:0000259" key="1">
    <source>
        <dbReference type="Pfam" id="PF12728"/>
    </source>
</evidence>
<gene>
    <name evidence="2" type="ORF">E4U03_02095</name>
</gene>
<organism evidence="2 3">
    <name type="scientific">Rothia nasimurium</name>
    <dbReference type="NCBI Taxonomy" id="85336"/>
    <lineage>
        <taxon>Bacteria</taxon>
        <taxon>Bacillati</taxon>
        <taxon>Actinomycetota</taxon>
        <taxon>Actinomycetes</taxon>
        <taxon>Micrococcales</taxon>
        <taxon>Micrococcaceae</taxon>
        <taxon>Rothia</taxon>
    </lineage>
</organism>
<name>A0A4Y9F8B0_9MICC</name>
<sequence length="76" mass="8656">MVEQRFLTLTDVGEILNISPSQTRALVRSGELKAIQIGGRNQWRVEKSMLEAYISERYAMTEEAIRAEQAERADIS</sequence>
<evidence type="ECO:0000313" key="2">
    <source>
        <dbReference type="EMBL" id="TFU23706.1"/>
    </source>
</evidence>
<accession>A0A4Y9F8B0</accession>